<evidence type="ECO:0000313" key="3">
    <source>
        <dbReference type="WBParaSite" id="GPUH_0002306601-mRNA-1"/>
    </source>
</evidence>
<dbReference type="AlphaFoldDB" id="A0A183EPZ7"/>
<dbReference type="Proteomes" id="UP000271098">
    <property type="component" value="Unassembled WGS sequence"/>
</dbReference>
<evidence type="ECO:0000313" key="2">
    <source>
        <dbReference type="Proteomes" id="UP000271098"/>
    </source>
</evidence>
<dbReference type="OrthoDB" id="5804714at2759"/>
<accession>A0A183EPZ7</accession>
<sequence>MQPEGRAVREVAKSAAATQCKSASFAGPMTAAIASGASELVARGVVAHVDLEMGYGILQAGGYGRVLIVSHFDRELVTLGNWLSVRVKQNTSITW</sequence>
<gene>
    <name evidence="1" type="ORF">GPUH_LOCUS23038</name>
</gene>
<keyword evidence="2" id="KW-1185">Reference proteome</keyword>
<protein>
    <submittedName>
        <fullName evidence="3">CYTOSOL_AP domain-containing protein</fullName>
    </submittedName>
</protein>
<name>A0A183EPZ7_9BILA</name>
<reference evidence="1 2" key="2">
    <citation type="submission" date="2018-11" db="EMBL/GenBank/DDBJ databases">
        <authorList>
            <consortium name="Pathogen Informatics"/>
        </authorList>
    </citation>
    <scope>NUCLEOTIDE SEQUENCE [LARGE SCALE GENOMIC DNA]</scope>
</reference>
<organism evidence="3">
    <name type="scientific">Gongylonema pulchrum</name>
    <dbReference type="NCBI Taxonomy" id="637853"/>
    <lineage>
        <taxon>Eukaryota</taxon>
        <taxon>Metazoa</taxon>
        <taxon>Ecdysozoa</taxon>
        <taxon>Nematoda</taxon>
        <taxon>Chromadorea</taxon>
        <taxon>Rhabditida</taxon>
        <taxon>Spirurina</taxon>
        <taxon>Spiruromorpha</taxon>
        <taxon>Spiruroidea</taxon>
        <taxon>Gongylonematidae</taxon>
        <taxon>Gongylonema</taxon>
    </lineage>
</organism>
<dbReference type="WBParaSite" id="GPUH_0002306601-mRNA-1">
    <property type="protein sequence ID" value="GPUH_0002306601-mRNA-1"/>
    <property type="gene ID" value="GPUH_0002306601"/>
</dbReference>
<proteinExistence type="predicted"/>
<dbReference type="EMBL" id="UYRT01096634">
    <property type="protein sequence ID" value="VDN40889.1"/>
    <property type="molecule type" value="Genomic_DNA"/>
</dbReference>
<reference evidence="3" key="1">
    <citation type="submission" date="2016-06" db="UniProtKB">
        <authorList>
            <consortium name="WormBaseParasite"/>
        </authorList>
    </citation>
    <scope>IDENTIFICATION</scope>
</reference>
<evidence type="ECO:0000313" key="1">
    <source>
        <dbReference type="EMBL" id="VDN40889.1"/>
    </source>
</evidence>